<dbReference type="Gene3D" id="3.60.110.10">
    <property type="entry name" value="Carbon-nitrogen hydrolase"/>
    <property type="match status" value="1"/>
</dbReference>
<dbReference type="InterPro" id="IPR050345">
    <property type="entry name" value="Aliph_Amidase/BUP"/>
</dbReference>
<feature type="domain" description="CN hydrolase" evidence="2">
    <location>
        <begin position="1"/>
        <end position="246"/>
    </location>
</feature>
<sequence>MAGRSFRAAMAQVMNDADVDAIAASAAAEGADIIVFPEMFSNGYSRFDPEDPVARQAWIDAAVPIDGAFVKGFREAARRHGLAMVATFLEGGSPKPFNAAVLIDSRGEVVLHQRKRHVCFFDAPEEACAAGETSSVARLRTEAGEVMIGIMICMDREFPDVTSDLVRDGAEVILVPNSCPLVDDPAVGDVRIAGVRALAFQSVLGVAVANYPAPKDDGRSFAVDALGRILSMGGPQPELVFADFDLDRIRVLQTEDWFRRVR</sequence>
<dbReference type="GO" id="GO:0016811">
    <property type="term" value="F:hydrolase activity, acting on carbon-nitrogen (but not peptide) bonds, in linear amides"/>
    <property type="evidence" value="ECO:0007669"/>
    <property type="project" value="TreeGrafter"/>
</dbReference>
<keyword evidence="1 3" id="KW-0378">Hydrolase</keyword>
<dbReference type="InterPro" id="IPR003010">
    <property type="entry name" value="C-N_Hydrolase"/>
</dbReference>
<dbReference type="CDD" id="cd07197">
    <property type="entry name" value="nitrilase"/>
    <property type="match status" value="1"/>
</dbReference>
<evidence type="ECO:0000313" key="4">
    <source>
        <dbReference type="Proteomes" id="UP000237511"/>
    </source>
</evidence>
<evidence type="ECO:0000313" key="3">
    <source>
        <dbReference type="EMBL" id="POH27761.1"/>
    </source>
</evidence>
<comment type="caution">
    <text evidence="3">The sequence shown here is derived from an EMBL/GenBank/DDBJ whole genome shotgun (WGS) entry which is preliminary data.</text>
</comment>
<evidence type="ECO:0000259" key="2">
    <source>
        <dbReference type="PROSITE" id="PS50263"/>
    </source>
</evidence>
<protein>
    <submittedName>
        <fullName evidence="3">Hydrolase</fullName>
    </submittedName>
</protein>
<proteinExistence type="predicted"/>
<dbReference type="SUPFAM" id="SSF56317">
    <property type="entry name" value="Carbon-nitrogen hydrolase"/>
    <property type="match status" value="1"/>
</dbReference>
<dbReference type="AlphaFoldDB" id="A0A2S3YK72"/>
<gene>
    <name evidence="3" type="ORF">ATY31_22055</name>
</gene>
<evidence type="ECO:0000256" key="1">
    <source>
        <dbReference type="ARBA" id="ARBA00022801"/>
    </source>
</evidence>
<name>A0A2S3YK72_9HYPH</name>
<dbReference type="Proteomes" id="UP000237511">
    <property type="component" value="Unassembled WGS sequence"/>
</dbReference>
<dbReference type="InterPro" id="IPR036526">
    <property type="entry name" value="C-N_Hydrolase_sf"/>
</dbReference>
<accession>A0A2S3YK72</accession>
<dbReference type="PANTHER" id="PTHR43674:SF16">
    <property type="entry name" value="CARBON-NITROGEN FAMILY, PUTATIVE (AFU_ORTHOLOGUE AFUA_5G02350)-RELATED"/>
    <property type="match status" value="1"/>
</dbReference>
<reference evidence="3 4" key="1">
    <citation type="journal article" date="2014" name="Syst. Appl. Microbiol.">
        <title>Microsymbionts of Phaseolus vulgaris in acid and alkaline soils of Mexico.</title>
        <authorList>
            <person name="Verastegui-Valdes M.M."/>
            <person name="Zhang Y.J."/>
            <person name="Rivera-Orduna F.N."/>
            <person name="Cheng H.P."/>
            <person name="Sui X.H."/>
            <person name="Wang E.T."/>
        </authorList>
    </citation>
    <scope>NUCLEOTIDE SEQUENCE [LARGE SCALE GENOMIC DNA]</scope>
    <source>
        <strain evidence="3 4">FG01</strain>
    </source>
</reference>
<organism evidence="3 4">
    <name type="scientific">Sinorhizobium americanum</name>
    <dbReference type="NCBI Taxonomy" id="194963"/>
    <lineage>
        <taxon>Bacteria</taxon>
        <taxon>Pseudomonadati</taxon>
        <taxon>Pseudomonadota</taxon>
        <taxon>Alphaproteobacteria</taxon>
        <taxon>Hyphomicrobiales</taxon>
        <taxon>Rhizobiaceae</taxon>
        <taxon>Sinorhizobium/Ensifer group</taxon>
        <taxon>Sinorhizobium</taxon>
    </lineage>
</organism>
<dbReference type="PANTHER" id="PTHR43674">
    <property type="entry name" value="NITRILASE C965.09-RELATED"/>
    <property type="match status" value="1"/>
</dbReference>
<dbReference type="Pfam" id="PF00795">
    <property type="entry name" value="CN_hydrolase"/>
    <property type="match status" value="1"/>
</dbReference>
<dbReference type="RefSeq" id="WP_097525943.1">
    <property type="nucleotide sequence ID" value="NZ_LODU01000058.1"/>
</dbReference>
<dbReference type="PROSITE" id="PS50263">
    <property type="entry name" value="CN_HYDROLASE"/>
    <property type="match status" value="1"/>
</dbReference>
<dbReference type="EMBL" id="LODU01000058">
    <property type="protein sequence ID" value="POH27761.1"/>
    <property type="molecule type" value="Genomic_DNA"/>
</dbReference>